<feature type="compositionally biased region" description="Polar residues" evidence="1">
    <location>
        <begin position="342"/>
        <end position="352"/>
    </location>
</feature>
<feature type="region of interest" description="Disordered" evidence="1">
    <location>
        <begin position="241"/>
        <end position="352"/>
    </location>
</feature>
<dbReference type="Pfam" id="PF10291">
    <property type="entry name" value="muHD"/>
    <property type="match status" value="1"/>
</dbReference>
<dbReference type="InterPro" id="IPR018808">
    <property type="entry name" value="Muniscin_C"/>
</dbReference>
<dbReference type="InterPro" id="IPR027267">
    <property type="entry name" value="AH/BAR_dom_sf"/>
</dbReference>
<evidence type="ECO:0000259" key="2">
    <source>
        <dbReference type="PROSITE" id="PS51072"/>
    </source>
</evidence>
<gene>
    <name evidence="3" type="ORF">CANARDRAFT_194517</name>
</gene>
<feature type="compositionally biased region" description="Polar residues" evidence="1">
    <location>
        <begin position="272"/>
        <end position="303"/>
    </location>
</feature>
<dbReference type="PROSITE" id="PS51072">
    <property type="entry name" value="MHD"/>
    <property type="match status" value="1"/>
</dbReference>
<dbReference type="SUPFAM" id="SSF103657">
    <property type="entry name" value="BAR/IMD domain-like"/>
    <property type="match status" value="1"/>
</dbReference>
<evidence type="ECO:0000256" key="1">
    <source>
        <dbReference type="SAM" id="MobiDB-lite"/>
    </source>
</evidence>
<dbReference type="Proteomes" id="UP000094801">
    <property type="component" value="Unassembled WGS sequence"/>
</dbReference>
<feature type="compositionally biased region" description="Low complexity" evidence="1">
    <location>
        <begin position="437"/>
        <end position="454"/>
    </location>
</feature>
<protein>
    <recommendedName>
        <fullName evidence="2">MHD domain-containing protein</fullName>
    </recommendedName>
</protein>
<accession>A0A1E4T7F5</accession>
<dbReference type="EMBL" id="KV453848">
    <property type="protein sequence ID" value="ODV87588.1"/>
    <property type="molecule type" value="Genomic_DNA"/>
</dbReference>
<feature type="compositionally biased region" description="Low complexity" evidence="1">
    <location>
        <begin position="504"/>
        <end position="518"/>
    </location>
</feature>
<name>A0A1E4T7F5_9ASCO</name>
<organism evidence="3 4">
    <name type="scientific">[Candida] arabinofermentans NRRL YB-2248</name>
    <dbReference type="NCBI Taxonomy" id="983967"/>
    <lineage>
        <taxon>Eukaryota</taxon>
        <taxon>Fungi</taxon>
        <taxon>Dikarya</taxon>
        <taxon>Ascomycota</taxon>
        <taxon>Saccharomycotina</taxon>
        <taxon>Pichiomycetes</taxon>
        <taxon>Pichiales</taxon>
        <taxon>Pichiaceae</taxon>
        <taxon>Ogataea</taxon>
        <taxon>Ogataea/Candida clade</taxon>
    </lineage>
</organism>
<feature type="compositionally biased region" description="Polar residues" evidence="1">
    <location>
        <begin position="519"/>
        <end position="536"/>
    </location>
</feature>
<feature type="region of interest" description="Disordered" evidence="1">
    <location>
        <begin position="381"/>
        <end position="547"/>
    </location>
</feature>
<dbReference type="InterPro" id="IPR028565">
    <property type="entry name" value="MHD"/>
</dbReference>
<dbReference type="AlphaFoldDB" id="A0A1E4T7F5"/>
<dbReference type="OrthoDB" id="331602at2759"/>
<evidence type="ECO:0000313" key="4">
    <source>
        <dbReference type="Proteomes" id="UP000094801"/>
    </source>
</evidence>
<keyword evidence="4" id="KW-1185">Reference proteome</keyword>
<feature type="compositionally biased region" description="Basic and acidic residues" evidence="1">
    <location>
        <begin position="304"/>
        <end position="314"/>
    </location>
</feature>
<reference evidence="4" key="1">
    <citation type="submission" date="2016-04" db="EMBL/GenBank/DDBJ databases">
        <title>Comparative genomics of biotechnologically important yeasts.</title>
        <authorList>
            <consortium name="DOE Joint Genome Institute"/>
            <person name="Riley R."/>
            <person name="Haridas S."/>
            <person name="Wolfe K.H."/>
            <person name="Lopes M.R."/>
            <person name="Hittinger C.T."/>
            <person name="Goker M."/>
            <person name="Salamov A."/>
            <person name="Wisecaver J."/>
            <person name="Long T.M."/>
            <person name="Aerts A.L."/>
            <person name="Barry K."/>
            <person name="Choi C."/>
            <person name="Clum A."/>
            <person name="Coughlan A.Y."/>
            <person name="Deshpande S."/>
            <person name="Douglass A.P."/>
            <person name="Hanson S.J."/>
            <person name="Klenk H.-P."/>
            <person name="Labutti K."/>
            <person name="Lapidus A."/>
            <person name="Lindquist E."/>
            <person name="Lipzen A."/>
            <person name="Meier-Kolthoff J.P."/>
            <person name="Ohm R.A."/>
            <person name="Otillar R.P."/>
            <person name="Pangilinan J."/>
            <person name="Peng Y."/>
            <person name="Rokas A."/>
            <person name="Rosa C.A."/>
            <person name="Scheuner C."/>
            <person name="Sibirny A.A."/>
            <person name="Slot J.C."/>
            <person name="Stielow J.B."/>
            <person name="Sun H."/>
            <person name="Kurtzman C.P."/>
            <person name="Blackwell M."/>
            <person name="Grigoriev I.V."/>
            <person name="Jeffries T.W."/>
        </authorList>
    </citation>
    <scope>NUCLEOTIDE SEQUENCE [LARGE SCALE GENOMIC DNA]</scope>
    <source>
        <strain evidence="4">NRRL YB-2248</strain>
    </source>
</reference>
<feature type="domain" description="MHD" evidence="2">
    <location>
        <begin position="554"/>
        <end position="828"/>
    </location>
</feature>
<sequence length="847" mass="91235">MSEEQRIIYSSNLLFGKSPLEAMEVLKIRQTQLKAINYELAEWFTAYGRLRLHYSDEVNKLFKRGETLFSNLDDPKLQNEKIDSLGLCTPLWSSVMNVIKDEADLFDSSTRKMGRDMIAPLKVFSRQNDSNLIEMDELTNLASELSTANANGEDSSQLTDEWSQRAPYFFEIFENYDYNRLVLLKDVFLKYQTDLNDTINTFKKENETGLEHVLSFNPEDEIKRFSDAAIAKTIPVEVKKPKDAVKARSSTHQSLTAKPAKSHRRSKMLSFGGSSSHGDSNSTKSRQSSIASTATGGFTSSENPTDKKHKERSGLRSKFGTMLKGKKKKEKSGISSHAIPESETSSIMSAPLTNNSHDRIAETAPSTAVHVPIAAAVAVPTQQESYPTMQPTKRSNSATSESQLVPPSTRSLNTGTYSPVPAVPQTVIAEEKEESTSAVPAPVAVAAPSSSSSVVPPPPPSSRKHVLSELTTSNANARHYHGSAPAPPQQRKPTSLDGSNGGVASVPSISDTASSSPSLVPQETGSSTMTRNLTGGATNGGLSSGKIVHPSLTQPGLNASIVELYNASFKEGELVRSNVIGEIAFSNVIDETNYQSSQPAQIDLNISSRSGSELPNFLCNTMFLNQRDPSGTPNSFTITDVSQINEKTLGGLKYMLNSSTPPITITPIWKHEETQSTVIISVKPSQAIINLLQSSDSAKELVLSGTSVSVSIAGAQATSAATKPSGSFNKDKNRVTWSLTSNDLVFSTSTTLEHRFIARFMTTGLAHEGDAGVQVRFTIAGDSAGLVSASEGNLDLVLLKYGVKTSQQTDPFGSVESVNDDASEAESEWTEVPTLITVVAGGYSGHA</sequence>
<dbReference type="Gene3D" id="1.20.1270.60">
    <property type="entry name" value="Arfaptin homology (AH) domain/BAR domain"/>
    <property type="match status" value="1"/>
</dbReference>
<dbReference type="STRING" id="983967.A0A1E4T7F5"/>
<feature type="compositionally biased region" description="Polar residues" evidence="1">
    <location>
        <begin position="381"/>
        <end position="417"/>
    </location>
</feature>
<proteinExistence type="predicted"/>
<evidence type="ECO:0000313" key="3">
    <source>
        <dbReference type="EMBL" id="ODV87588.1"/>
    </source>
</evidence>